<dbReference type="InterPro" id="IPR012156">
    <property type="entry name" value="Cold_shock_CspA"/>
</dbReference>
<dbReference type="Pfam" id="PF00313">
    <property type="entry name" value="CSD"/>
    <property type="match status" value="1"/>
</dbReference>
<dbReference type="AlphaFoldDB" id="A0A545SSM6"/>
<accession>A0A545SSM6</accession>
<sequence length="74" mass="8599">MNDTYIVEELGTVEYYNLNLGYGFLVSQDGEKYFFHGSSIEGKVHRSVRPNQKVKFVPSRNEKGLYAHRVTVVW</sequence>
<dbReference type="GO" id="GO:0003676">
    <property type="term" value="F:nucleic acid binding"/>
    <property type="evidence" value="ECO:0007669"/>
    <property type="project" value="InterPro"/>
</dbReference>
<dbReference type="RefSeq" id="WP_142929572.1">
    <property type="nucleotide sequence ID" value="NZ_ML660108.1"/>
</dbReference>
<proteinExistence type="predicted"/>
<organism evidence="4 5">
    <name type="scientific">Exilibacterium tricleocarpae</name>
    <dbReference type="NCBI Taxonomy" id="2591008"/>
    <lineage>
        <taxon>Bacteria</taxon>
        <taxon>Pseudomonadati</taxon>
        <taxon>Pseudomonadota</taxon>
        <taxon>Gammaproteobacteria</taxon>
        <taxon>Cellvibrionales</taxon>
        <taxon>Cellvibrionaceae</taxon>
        <taxon>Exilibacterium</taxon>
    </lineage>
</organism>
<dbReference type="PRINTS" id="PR00050">
    <property type="entry name" value="COLDSHOCK"/>
</dbReference>
<keyword evidence="2" id="KW-0963">Cytoplasm</keyword>
<name>A0A545SSM6_9GAMM</name>
<dbReference type="GO" id="GO:0005829">
    <property type="term" value="C:cytosol"/>
    <property type="evidence" value="ECO:0007669"/>
    <property type="project" value="UniProtKB-ARBA"/>
</dbReference>
<dbReference type="PIRSF" id="PIRSF002599">
    <property type="entry name" value="Cold_shock_A"/>
    <property type="match status" value="1"/>
</dbReference>
<comment type="caution">
    <text evidence="4">The sequence shown here is derived from an EMBL/GenBank/DDBJ whole genome shotgun (WGS) entry which is preliminary data.</text>
</comment>
<dbReference type="InterPro" id="IPR002059">
    <property type="entry name" value="CSP_DNA-bd"/>
</dbReference>
<dbReference type="InterPro" id="IPR011129">
    <property type="entry name" value="CSD"/>
</dbReference>
<dbReference type="EMBL" id="VHSG01000032">
    <property type="protein sequence ID" value="TQV67978.1"/>
    <property type="molecule type" value="Genomic_DNA"/>
</dbReference>
<gene>
    <name evidence="4" type="ORF">FKG94_24395</name>
</gene>
<evidence type="ECO:0000259" key="3">
    <source>
        <dbReference type="PROSITE" id="PS51857"/>
    </source>
</evidence>
<comment type="subcellular location">
    <subcellularLocation>
        <location evidence="1">Cytoplasm</location>
    </subcellularLocation>
</comment>
<feature type="domain" description="CSD" evidence="3">
    <location>
        <begin position="8"/>
        <end position="72"/>
    </location>
</feature>
<dbReference type="Proteomes" id="UP000319732">
    <property type="component" value="Unassembled WGS sequence"/>
</dbReference>
<dbReference type="InterPro" id="IPR012340">
    <property type="entry name" value="NA-bd_OB-fold"/>
</dbReference>
<keyword evidence="5" id="KW-1185">Reference proteome</keyword>
<dbReference type="SMART" id="SM00357">
    <property type="entry name" value="CSP"/>
    <property type="match status" value="1"/>
</dbReference>
<protein>
    <submittedName>
        <fullName evidence="4">Cold shock domain-containing protein</fullName>
    </submittedName>
</protein>
<evidence type="ECO:0000313" key="5">
    <source>
        <dbReference type="Proteomes" id="UP000319732"/>
    </source>
</evidence>
<dbReference type="OrthoDB" id="9810590at2"/>
<dbReference type="PROSITE" id="PS51857">
    <property type="entry name" value="CSD_2"/>
    <property type="match status" value="1"/>
</dbReference>
<dbReference type="SUPFAM" id="SSF50249">
    <property type="entry name" value="Nucleic acid-binding proteins"/>
    <property type="match status" value="1"/>
</dbReference>
<evidence type="ECO:0000313" key="4">
    <source>
        <dbReference type="EMBL" id="TQV67978.1"/>
    </source>
</evidence>
<evidence type="ECO:0000256" key="1">
    <source>
        <dbReference type="ARBA" id="ARBA00004496"/>
    </source>
</evidence>
<dbReference type="Gene3D" id="2.40.50.140">
    <property type="entry name" value="Nucleic acid-binding proteins"/>
    <property type="match status" value="1"/>
</dbReference>
<reference evidence="4 5" key="1">
    <citation type="submission" date="2019-06" db="EMBL/GenBank/DDBJ databases">
        <title>Whole genome sequence for Cellvibrionaceae sp. R142.</title>
        <authorList>
            <person name="Wang G."/>
        </authorList>
    </citation>
    <scope>NUCLEOTIDE SEQUENCE [LARGE SCALE GENOMIC DNA]</scope>
    <source>
        <strain evidence="4 5">R142</strain>
    </source>
</reference>
<evidence type="ECO:0000256" key="2">
    <source>
        <dbReference type="ARBA" id="ARBA00022490"/>
    </source>
</evidence>